<dbReference type="PANTHER" id="PTHR21364">
    <property type="entry name" value="GENERAL ODORANT-BINDING PROTEIN 19A"/>
    <property type="match status" value="1"/>
</dbReference>
<comment type="subcellular location">
    <subcellularLocation>
        <location evidence="1">Secreted</location>
    </subcellularLocation>
</comment>
<comment type="similarity">
    <text evidence="2">Belongs to the PBP/GOBP family.</text>
</comment>
<dbReference type="GO" id="GO:0005549">
    <property type="term" value="F:odorant binding"/>
    <property type="evidence" value="ECO:0007669"/>
    <property type="project" value="InterPro"/>
</dbReference>
<dbReference type="FunFam" id="1.10.238.20:FF:000001">
    <property type="entry name" value="General odorant-binding protein lush"/>
    <property type="match status" value="1"/>
</dbReference>
<dbReference type="InterPro" id="IPR006170">
    <property type="entry name" value="PBP/GOBP"/>
</dbReference>
<reference evidence="4" key="1">
    <citation type="journal article" date="2018" name="Front. Physiol.">
        <title>Sex- and Tissue-Specific Expression Profiles of Odorant Binding Protein and Chemosensory Protein Genes in Bradysia odoriphaga (Diptera: Sciaridae).</title>
        <authorList>
            <person name="Zhao Y."/>
            <person name="Ding J."/>
            <person name="Zhang Z."/>
            <person name="Liu F."/>
            <person name="Zhou C."/>
            <person name="Mu W."/>
        </authorList>
    </citation>
    <scope>NUCLEOTIDE SEQUENCE</scope>
</reference>
<protein>
    <submittedName>
        <fullName evidence="4">Odorant-binding protein 25</fullName>
    </submittedName>
</protein>
<sequence>MMIPKLDLHSFRLFIFLTLIGDVFCAMTMKQLIKSMDMMRDTCAPKFSVTPETLAGLRNGIFLEDRELKCYTLCIAQMAGTITRKNEISLEKTIKQLESMLPPDVKQIAIDTVTLCKDVQKQYKDPCDKTFYSAKCGFELQPEKFMFP</sequence>
<dbReference type="GO" id="GO:0007608">
    <property type="term" value="P:sensory perception of smell"/>
    <property type="evidence" value="ECO:0007669"/>
    <property type="project" value="TreeGrafter"/>
</dbReference>
<dbReference type="PANTHER" id="PTHR21364:SF1">
    <property type="entry name" value="GENERAL ODORANT-BINDING PROTEIN LUSH"/>
    <property type="match status" value="1"/>
</dbReference>
<dbReference type="EMBL" id="MG544145">
    <property type="protein sequence ID" value="AWC08436.1"/>
    <property type="molecule type" value="mRNA"/>
</dbReference>
<dbReference type="GO" id="GO:0042048">
    <property type="term" value="P:olfactory behavior"/>
    <property type="evidence" value="ECO:0007669"/>
    <property type="project" value="TreeGrafter"/>
</dbReference>
<dbReference type="GO" id="GO:0005576">
    <property type="term" value="C:extracellular region"/>
    <property type="evidence" value="ECO:0007669"/>
    <property type="project" value="UniProtKB-SubCell"/>
</dbReference>
<dbReference type="GO" id="GO:0035275">
    <property type="term" value="F:dibutyl phthalate binding"/>
    <property type="evidence" value="ECO:0007669"/>
    <property type="project" value="TreeGrafter"/>
</dbReference>
<dbReference type="CDD" id="cd23992">
    <property type="entry name" value="PBP_GOBP"/>
    <property type="match status" value="1"/>
</dbReference>
<proteinExistence type="evidence at transcript level"/>
<dbReference type="InterPro" id="IPR036728">
    <property type="entry name" value="PBP_GOBP_sf"/>
</dbReference>
<evidence type="ECO:0000256" key="1">
    <source>
        <dbReference type="ARBA" id="ARBA00004613"/>
    </source>
</evidence>
<organism evidence="4">
    <name type="scientific">Bradysia odoriphaga</name>
    <dbReference type="NCBI Taxonomy" id="1564500"/>
    <lineage>
        <taxon>Eukaryota</taxon>
        <taxon>Metazoa</taxon>
        <taxon>Ecdysozoa</taxon>
        <taxon>Arthropoda</taxon>
        <taxon>Hexapoda</taxon>
        <taxon>Insecta</taxon>
        <taxon>Pterygota</taxon>
        <taxon>Neoptera</taxon>
        <taxon>Endopterygota</taxon>
        <taxon>Diptera</taxon>
        <taxon>Nematocera</taxon>
        <taxon>Sciaroidea</taxon>
        <taxon>Sciaridae</taxon>
        <taxon>Bradysia</taxon>
    </lineage>
</organism>
<dbReference type="SMART" id="SM00708">
    <property type="entry name" value="PhBP"/>
    <property type="match status" value="1"/>
</dbReference>
<name>A0A2S0X9H7_9DIPT</name>
<evidence type="ECO:0000256" key="2">
    <source>
        <dbReference type="ARBA" id="ARBA00008098"/>
    </source>
</evidence>
<gene>
    <name evidence="4" type="primary">OBP25</name>
</gene>
<accession>A0A2S0X9H7</accession>
<dbReference type="SUPFAM" id="SSF47565">
    <property type="entry name" value="Insect pheromone/odorant-binding proteins"/>
    <property type="match status" value="1"/>
</dbReference>
<dbReference type="Gene3D" id="1.10.238.20">
    <property type="entry name" value="Pheromone/general odorant binding protein domain"/>
    <property type="match status" value="1"/>
</dbReference>
<keyword evidence="3" id="KW-0964">Secreted</keyword>
<dbReference type="AlphaFoldDB" id="A0A2S0X9H7"/>
<dbReference type="Pfam" id="PF01395">
    <property type="entry name" value="PBP_GOBP"/>
    <property type="match status" value="1"/>
</dbReference>
<evidence type="ECO:0000313" key="4">
    <source>
        <dbReference type="EMBL" id="AWC08436.1"/>
    </source>
</evidence>
<evidence type="ECO:0000256" key="3">
    <source>
        <dbReference type="ARBA" id="ARBA00022525"/>
    </source>
</evidence>